<feature type="domain" description="DUF7340" evidence="1">
    <location>
        <begin position="189"/>
        <end position="249"/>
    </location>
</feature>
<dbReference type="SUPFAM" id="SSF55031">
    <property type="entry name" value="Bacterial exopeptidase dimerisation domain"/>
    <property type="match status" value="1"/>
</dbReference>
<keyword evidence="4" id="KW-1185">Reference proteome</keyword>
<dbReference type="Pfam" id="PF24030">
    <property type="entry name" value="DUF7341"/>
    <property type="match status" value="1"/>
</dbReference>
<name>A0ABP7PBM3_9ACTN</name>
<accession>A0ABP7PBM3</accession>
<sequence length="257" mass="28927">MTAPATNEHLLPITRTQLGDAIHTLAGRQRLTVDRDQHDILTDLEHTYRERRRTIIAQHGHDTARVLTDLQRRHEEAITAATTHTTWTDSRYAQLCAALETPKATGRQPHAGSQPPLWVDALDLRHTITTHVTEWAHTWQLGTTHTITALHALADRTWRPQDVAAMTTITQTCLRWSSAIDSLFDPPKRLTLAAPCPACQVATVHRPDSAGEWVRQPALQITDRGCECLNCRHLWDPTMYRHLANVLGCNLPEGVLE</sequence>
<evidence type="ECO:0000259" key="1">
    <source>
        <dbReference type="Pfam" id="PF24029"/>
    </source>
</evidence>
<dbReference type="InterPro" id="IPR036264">
    <property type="entry name" value="Bact_exopeptidase_dim_dom"/>
</dbReference>
<comment type="caution">
    <text evidence="3">The sequence shown here is derived from an EMBL/GenBank/DDBJ whole genome shotgun (WGS) entry which is preliminary data.</text>
</comment>
<organism evidence="3 4">
    <name type="scientific">Gordonia caeni</name>
    <dbReference type="NCBI Taxonomy" id="1007097"/>
    <lineage>
        <taxon>Bacteria</taxon>
        <taxon>Bacillati</taxon>
        <taxon>Actinomycetota</taxon>
        <taxon>Actinomycetes</taxon>
        <taxon>Mycobacteriales</taxon>
        <taxon>Gordoniaceae</taxon>
        <taxon>Gordonia</taxon>
    </lineage>
</organism>
<dbReference type="InterPro" id="IPR055764">
    <property type="entry name" value="DUF7340"/>
</dbReference>
<evidence type="ECO:0000259" key="2">
    <source>
        <dbReference type="Pfam" id="PF24030"/>
    </source>
</evidence>
<protein>
    <recommendedName>
        <fullName evidence="5">DUF222 domain-containing protein</fullName>
    </recommendedName>
</protein>
<dbReference type="Pfam" id="PF24029">
    <property type="entry name" value="DUF7340"/>
    <property type="match status" value="1"/>
</dbReference>
<evidence type="ECO:0000313" key="3">
    <source>
        <dbReference type="EMBL" id="GAA3962955.1"/>
    </source>
</evidence>
<evidence type="ECO:0008006" key="5">
    <source>
        <dbReference type="Google" id="ProtNLM"/>
    </source>
</evidence>
<reference evidence="4" key="1">
    <citation type="journal article" date="2019" name="Int. J. Syst. Evol. Microbiol.">
        <title>The Global Catalogue of Microorganisms (GCM) 10K type strain sequencing project: providing services to taxonomists for standard genome sequencing and annotation.</title>
        <authorList>
            <consortium name="The Broad Institute Genomics Platform"/>
            <consortium name="The Broad Institute Genome Sequencing Center for Infectious Disease"/>
            <person name="Wu L."/>
            <person name="Ma J."/>
        </authorList>
    </citation>
    <scope>NUCLEOTIDE SEQUENCE [LARGE SCALE GENOMIC DNA]</scope>
    <source>
        <strain evidence="4">JCM 16923</strain>
    </source>
</reference>
<gene>
    <name evidence="3" type="ORF">GCM10022231_23980</name>
</gene>
<dbReference type="Proteomes" id="UP001418444">
    <property type="component" value="Unassembled WGS sequence"/>
</dbReference>
<dbReference type="EMBL" id="BAAAZW010000006">
    <property type="protein sequence ID" value="GAA3962955.1"/>
    <property type="molecule type" value="Genomic_DNA"/>
</dbReference>
<feature type="domain" description="DUF7341" evidence="2">
    <location>
        <begin position="11"/>
        <end position="184"/>
    </location>
</feature>
<dbReference type="RefSeq" id="WP_344784005.1">
    <property type="nucleotide sequence ID" value="NZ_BAAAZW010000006.1"/>
</dbReference>
<evidence type="ECO:0000313" key="4">
    <source>
        <dbReference type="Proteomes" id="UP001418444"/>
    </source>
</evidence>
<proteinExistence type="predicted"/>
<dbReference type="InterPro" id="IPR055765">
    <property type="entry name" value="DUF7341"/>
</dbReference>